<dbReference type="VEuPathDB" id="VectorBase:ACHR001186"/>
<keyword evidence="10" id="KW-1185">Reference proteome</keyword>
<dbReference type="STRING" id="43041.A0A182JRQ4"/>
<evidence type="ECO:0000256" key="5">
    <source>
        <dbReference type="ARBA" id="ARBA00023136"/>
    </source>
</evidence>
<proteinExistence type="predicted"/>
<dbReference type="PANTHER" id="PTHR21143:SF104">
    <property type="entry name" value="GUSTATORY RECEPTOR 8A-RELATED"/>
    <property type="match status" value="1"/>
</dbReference>
<dbReference type="Pfam" id="PF08395">
    <property type="entry name" value="7tm_7"/>
    <property type="match status" value="1"/>
</dbReference>
<keyword evidence="6" id="KW-0675">Receptor</keyword>
<evidence type="ECO:0008006" key="11">
    <source>
        <dbReference type="Google" id="ProtNLM"/>
    </source>
</evidence>
<accession>A0A182JRQ4</accession>
<dbReference type="GO" id="GO:0043025">
    <property type="term" value="C:neuronal cell body"/>
    <property type="evidence" value="ECO:0007669"/>
    <property type="project" value="TreeGrafter"/>
</dbReference>
<dbReference type="GO" id="GO:0050909">
    <property type="term" value="P:sensory perception of taste"/>
    <property type="evidence" value="ECO:0007669"/>
    <property type="project" value="InterPro"/>
</dbReference>
<dbReference type="AlphaFoldDB" id="A0A182JRQ4"/>
<dbReference type="GO" id="GO:0005886">
    <property type="term" value="C:plasma membrane"/>
    <property type="evidence" value="ECO:0007669"/>
    <property type="project" value="UniProtKB-SubCell"/>
</dbReference>
<dbReference type="GO" id="GO:0007635">
    <property type="term" value="P:chemosensory behavior"/>
    <property type="evidence" value="ECO:0007669"/>
    <property type="project" value="TreeGrafter"/>
</dbReference>
<comment type="subcellular location">
    <subcellularLocation>
        <location evidence="1">Cell membrane</location>
        <topology evidence="1">Multi-pass membrane protein</topology>
    </subcellularLocation>
</comment>
<evidence type="ECO:0000256" key="6">
    <source>
        <dbReference type="ARBA" id="ARBA00023170"/>
    </source>
</evidence>
<reference evidence="10" key="1">
    <citation type="submission" date="2013-03" db="EMBL/GenBank/DDBJ databases">
        <title>The Genome Sequence of Anopheles christyi ACHKN1017.</title>
        <authorList>
            <consortium name="The Broad Institute Genomics Platform"/>
            <person name="Neafsey D.E."/>
            <person name="Besansky N."/>
            <person name="Walker B."/>
            <person name="Young S.K."/>
            <person name="Zeng Q."/>
            <person name="Gargeya S."/>
            <person name="Fitzgerald M."/>
            <person name="Haas B."/>
            <person name="Abouelleil A."/>
            <person name="Allen A.W."/>
            <person name="Alvarado L."/>
            <person name="Arachchi H.M."/>
            <person name="Berlin A.M."/>
            <person name="Chapman S.B."/>
            <person name="Gainer-Dewar J."/>
            <person name="Goldberg J."/>
            <person name="Griggs A."/>
            <person name="Gujja S."/>
            <person name="Hansen M."/>
            <person name="Howarth C."/>
            <person name="Imamovic A."/>
            <person name="Ireland A."/>
            <person name="Larimer J."/>
            <person name="McCowan C."/>
            <person name="Murphy C."/>
            <person name="Pearson M."/>
            <person name="Poon T.W."/>
            <person name="Priest M."/>
            <person name="Roberts A."/>
            <person name="Saif S."/>
            <person name="Shea T."/>
            <person name="Sisk P."/>
            <person name="Sykes S."/>
            <person name="Wortman J."/>
            <person name="Nusbaum C."/>
            <person name="Birren B."/>
        </authorList>
    </citation>
    <scope>NUCLEOTIDE SEQUENCE [LARGE SCALE GENOMIC DNA]</scope>
    <source>
        <strain evidence="10">ACHKN1017</strain>
    </source>
</reference>
<keyword evidence="7" id="KW-0807">Transducer</keyword>
<evidence type="ECO:0000313" key="10">
    <source>
        <dbReference type="Proteomes" id="UP000075881"/>
    </source>
</evidence>
<evidence type="ECO:0000256" key="2">
    <source>
        <dbReference type="ARBA" id="ARBA00022475"/>
    </source>
</evidence>
<dbReference type="EnsemblMetazoa" id="ACHR001186-RA">
    <property type="protein sequence ID" value="ACHR001186-PA"/>
    <property type="gene ID" value="ACHR001186"/>
</dbReference>
<organism evidence="9 10">
    <name type="scientific">Anopheles christyi</name>
    <dbReference type="NCBI Taxonomy" id="43041"/>
    <lineage>
        <taxon>Eukaryota</taxon>
        <taxon>Metazoa</taxon>
        <taxon>Ecdysozoa</taxon>
        <taxon>Arthropoda</taxon>
        <taxon>Hexapoda</taxon>
        <taxon>Insecta</taxon>
        <taxon>Pterygota</taxon>
        <taxon>Neoptera</taxon>
        <taxon>Endopterygota</taxon>
        <taxon>Diptera</taxon>
        <taxon>Nematocera</taxon>
        <taxon>Culicoidea</taxon>
        <taxon>Culicidae</taxon>
        <taxon>Anophelinae</taxon>
        <taxon>Anopheles</taxon>
    </lineage>
</organism>
<keyword evidence="3 8" id="KW-0812">Transmembrane</keyword>
<feature type="transmembrane region" description="Helical" evidence="8">
    <location>
        <begin position="146"/>
        <end position="164"/>
    </location>
</feature>
<evidence type="ECO:0000313" key="9">
    <source>
        <dbReference type="EnsemblMetazoa" id="ACHR001186-PA"/>
    </source>
</evidence>
<evidence type="ECO:0000256" key="8">
    <source>
        <dbReference type="SAM" id="Phobius"/>
    </source>
</evidence>
<name>A0A182JRQ4_9DIPT</name>
<evidence type="ECO:0000256" key="1">
    <source>
        <dbReference type="ARBA" id="ARBA00004651"/>
    </source>
</evidence>
<dbReference type="GO" id="GO:0007165">
    <property type="term" value="P:signal transduction"/>
    <property type="evidence" value="ECO:0007669"/>
    <property type="project" value="UniProtKB-KW"/>
</dbReference>
<dbReference type="PANTHER" id="PTHR21143">
    <property type="entry name" value="INVERTEBRATE GUSTATORY RECEPTOR"/>
    <property type="match status" value="1"/>
</dbReference>
<keyword evidence="4 8" id="KW-1133">Transmembrane helix</keyword>
<evidence type="ECO:0000256" key="3">
    <source>
        <dbReference type="ARBA" id="ARBA00022692"/>
    </source>
</evidence>
<reference evidence="9" key="2">
    <citation type="submission" date="2020-05" db="UniProtKB">
        <authorList>
            <consortium name="EnsemblMetazoa"/>
        </authorList>
    </citation>
    <scope>IDENTIFICATION</scope>
    <source>
        <strain evidence="9">ACHKN1017</strain>
    </source>
</reference>
<keyword evidence="5 8" id="KW-0472">Membrane</keyword>
<protein>
    <recommendedName>
        <fullName evidence="11">Gustatory receptor</fullName>
    </recommendedName>
</protein>
<keyword evidence="2" id="KW-1003">Cell membrane</keyword>
<feature type="transmembrane region" description="Helical" evidence="8">
    <location>
        <begin position="43"/>
        <end position="70"/>
    </location>
</feature>
<evidence type="ECO:0000256" key="4">
    <source>
        <dbReference type="ARBA" id="ARBA00022989"/>
    </source>
</evidence>
<dbReference type="GO" id="GO:0030424">
    <property type="term" value="C:axon"/>
    <property type="evidence" value="ECO:0007669"/>
    <property type="project" value="TreeGrafter"/>
</dbReference>
<sequence>MYFHTESESNELLQPLSEKETIKTMAMLYMKLSSAVEVYNRCFFIHIFYIIASAFGLNLVSSFTIIHVFLASHNYNFIDPVMISQAFLSMFFILVIMQAKQTAILLHKAAIYNDCGSGIIEQLRSFSVQLAHNVPKASCYFYDIDWSFLLTMISSFATYLNILVQFDIMQLRASNTKNNDTFFLFESS</sequence>
<dbReference type="GO" id="GO:0008049">
    <property type="term" value="P:male courtship behavior"/>
    <property type="evidence" value="ECO:0007669"/>
    <property type="project" value="TreeGrafter"/>
</dbReference>
<feature type="transmembrane region" description="Helical" evidence="8">
    <location>
        <begin position="77"/>
        <end position="97"/>
    </location>
</feature>
<dbReference type="Proteomes" id="UP000075881">
    <property type="component" value="Unassembled WGS sequence"/>
</dbReference>
<dbReference type="GO" id="GO:0030425">
    <property type="term" value="C:dendrite"/>
    <property type="evidence" value="ECO:0007669"/>
    <property type="project" value="TreeGrafter"/>
</dbReference>
<evidence type="ECO:0000256" key="7">
    <source>
        <dbReference type="ARBA" id="ARBA00023224"/>
    </source>
</evidence>
<dbReference type="InterPro" id="IPR013604">
    <property type="entry name" value="7TM_chemorcpt"/>
</dbReference>